<feature type="compositionally biased region" description="Acidic residues" evidence="1">
    <location>
        <begin position="241"/>
        <end position="252"/>
    </location>
</feature>
<comment type="caution">
    <text evidence="2">The sequence shown here is derived from an EMBL/GenBank/DDBJ whole genome shotgun (WGS) entry which is preliminary data.</text>
</comment>
<feature type="compositionally biased region" description="Basic and acidic residues" evidence="1">
    <location>
        <begin position="210"/>
        <end position="233"/>
    </location>
</feature>
<keyword evidence="3" id="KW-1185">Reference proteome</keyword>
<evidence type="ECO:0000256" key="1">
    <source>
        <dbReference type="SAM" id="MobiDB-lite"/>
    </source>
</evidence>
<feature type="compositionally biased region" description="Basic residues" evidence="1">
    <location>
        <begin position="275"/>
        <end position="286"/>
    </location>
</feature>
<dbReference type="OrthoDB" id="3438340at2759"/>
<gene>
    <name evidence="2" type="ORF">GTA08_BOTSDO05688</name>
</gene>
<organism evidence="2 3">
    <name type="scientific">Botryosphaeria dothidea</name>
    <dbReference type="NCBI Taxonomy" id="55169"/>
    <lineage>
        <taxon>Eukaryota</taxon>
        <taxon>Fungi</taxon>
        <taxon>Dikarya</taxon>
        <taxon>Ascomycota</taxon>
        <taxon>Pezizomycotina</taxon>
        <taxon>Dothideomycetes</taxon>
        <taxon>Dothideomycetes incertae sedis</taxon>
        <taxon>Botryosphaeriales</taxon>
        <taxon>Botryosphaeriaceae</taxon>
        <taxon>Botryosphaeria</taxon>
    </lineage>
</organism>
<dbReference type="EMBL" id="WWBZ02000033">
    <property type="protein sequence ID" value="KAF4306524.1"/>
    <property type="molecule type" value="Genomic_DNA"/>
</dbReference>
<reference evidence="2" key="1">
    <citation type="submission" date="2020-04" db="EMBL/GenBank/DDBJ databases">
        <title>Genome Assembly and Annotation of Botryosphaeria dothidea sdau 11-99, a Latent Pathogen of Apple Fruit Ring Rot in China.</title>
        <authorList>
            <person name="Yu C."/>
            <person name="Diao Y."/>
            <person name="Lu Q."/>
            <person name="Zhao J."/>
            <person name="Cui S."/>
            <person name="Peng C."/>
            <person name="He B."/>
            <person name="Liu H."/>
        </authorList>
    </citation>
    <scope>NUCLEOTIDE SEQUENCE [LARGE SCALE GENOMIC DNA]</scope>
    <source>
        <strain evidence="2">Sdau11-99</strain>
    </source>
</reference>
<name>A0A8H4ISZ1_9PEZI</name>
<dbReference type="InterPro" id="IPR021641">
    <property type="entry name" value="DUF3245"/>
</dbReference>
<evidence type="ECO:0000313" key="2">
    <source>
        <dbReference type="EMBL" id="KAF4306524.1"/>
    </source>
</evidence>
<accession>A0A8H4ISZ1</accession>
<feature type="compositionally biased region" description="Low complexity" evidence="1">
    <location>
        <begin position="256"/>
        <end position="267"/>
    </location>
</feature>
<feature type="compositionally biased region" description="Basic and acidic residues" evidence="1">
    <location>
        <begin position="68"/>
        <end position="77"/>
    </location>
</feature>
<feature type="region of interest" description="Disordered" evidence="1">
    <location>
        <begin position="32"/>
        <end position="294"/>
    </location>
</feature>
<dbReference type="Pfam" id="PF11595">
    <property type="entry name" value="DUF3245"/>
    <property type="match status" value="1"/>
</dbReference>
<evidence type="ECO:0000313" key="3">
    <source>
        <dbReference type="Proteomes" id="UP000572817"/>
    </source>
</evidence>
<dbReference type="Proteomes" id="UP000572817">
    <property type="component" value="Unassembled WGS sequence"/>
</dbReference>
<proteinExistence type="predicted"/>
<protein>
    <submittedName>
        <fullName evidence="2">A1 cistron-splicing factor AAR2</fullName>
    </submittedName>
</protein>
<sequence>MPAAVRPEDVAFNRVSVALARSQSLVASWLPPRPAEDAAAQKTSEQLHQEESALFTPGSDILGVGAEPPKEIADGSFKRNQLSSNDRLRQQLLGKHAAKGRATENKPAAASHLPTKKIEQPARPSRVQDDSDDEEDGRATMFKSKKKTAPTPVQKEESAEDSESKSEAKGKAAKKQDKPALQEKSRKRPISYLDEILEERSKKKNKKQKAHADQAKPTVKAEPERTVKEEKPKATPVAEEQGADDGEDDSEEETSKSASKPATSTDSVLFDRSDKKKKKKKKKKKNKGEAHAES</sequence>
<feature type="compositionally biased region" description="Basic and acidic residues" evidence="1">
    <location>
        <begin position="154"/>
        <end position="184"/>
    </location>
</feature>
<dbReference type="AlphaFoldDB" id="A0A8H4ISZ1"/>